<comment type="caution">
    <text evidence="2">The sequence shown here is derived from an EMBL/GenBank/DDBJ whole genome shotgun (WGS) entry which is preliminary data.</text>
</comment>
<evidence type="ECO:0000313" key="2">
    <source>
        <dbReference type="EMBL" id="KAK7463155.1"/>
    </source>
</evidence>
<sequence>MAGAEKKDGKQKNGDRGPETELERRELNIMLWNVSSSSSRKGMADLIKQQMNSVLTELLRTDYRNLLVLCTDQVRKNKHDILVKHLDKDPALETNQLKEERGGVTNRKKYGGGFEPHNAKSEADIYYRNINRDYDWMYMSCEIIMNQFQYFDAVKPVKRTALILLASMLCRRFATCILKEKKSNKRIVVVSWHGPRHPGKFTKCILLLVQNIQEMYDCAGAFIGGDFNETSDVLRASLSDDLSYLKAEVLDNYELPTDRKEKIDYVVYWPQQTFTTETECILNSLRFSGDGKAFDHPIIMSRVFWKQEKQEEGGGPKQKQKKPKGEE</sequence>
<organism evidence="2 3">
    <name type="scientific">Batillaria attramentaria</name>
    <dbReference type="NCBI Taxonomy" id="370345"/>
    <lineage>
        <taxon>Eukaryota</taxon>
        <taxon>Metazoa</taxon>
        <taxon>Spiralia</taxon>
        <taxon>Lophotrochozoa</taxon>
        <taxon>Mollusca</taxon>
        <taxon>Gastropoda</taxon>
        <taxon>Caenogastropoda</taxon>
        <taxon>Sorbeoconcha</taxon>
        <taxon>Cerithioidea</taxon>
        <taxon>Batillariidae</taxon>
        <taxon>Batillaria</taxon>
    </lineage>
</organism>
<feature type="compositionally biased region" description="Basic residues" evidence="1">
    <location>
        <begin position="318"/>
        <end position="327"/>
    </location>
</feature>
<dbReference type="AlphaFoldDB" id="A0ABD0J6C5"/>
<dbReference type="Proteomes" id="UP001519460">
    <property type="component" value="Unassembled WGS sequence"/>
</dbReference>
<feature type="region of interest" description="Disordered" evidence="1">
    <location>
        <begin position="306"/>
        <end position="327"/>
    </location>
</feature>
<evidence type="ECO:0008006" key="4">
    <source>
        <dbReference type="Google" id="ProtNLM"/>
    </source>
</evidence>
<dbReference type="SUPFAM" id="SSF56219">
    <property type="entry name" value="DNase I-like"/>
    <property type="match status" value="1"/>
</dbReference>
<keyword evidence="3" id="KW-1185">Reference proteome</keyword>
<name>A0ABD0J6C5_9CAEN</name>
<dbReference type="EMBL" id="JACVVK020000609">
    <property type="protein sequence ID" value="KAK7463155.1"/>
    <property type="molecule type" value="Genomic_DNA"/>
</dbReference>
<feature type="region of interest" description="Disordered" evidence="1">
    <location>
        <begin position="1"/>
        <end position="22"/>
    </location>
</feature>
<dbReference type="Gene3D" id="3.60.10.10">
    <property type="entry name" value="Endonuclease/exonuclease/phosphatase"/>
    <property type="match status" value="1"/>
</dbReference>
<protein>
    <recommendedName>
        <fullName evidence="4">Endonuclease/exonuclease/phosphatase domain-containing protein</fullName>
    </recommendedName>
</protein>
<dbReference type="InterPro" id="IPR036691">
    <property type="entry name" value="Endo/exonu/phosph_ase_sf"/>
</dbReference>
<proteinExistence type="predicted"/>
<gene>
    <name evidence="2" type="ORF">BaRGS_00038267</name>
</gene>
<evidence type="ECO:0000256" key="1">
    <source>
        <dbReference type="SAM" id="MobiDB-lite"/>
    </source>
</evidence>
<evidence type="ECO:0000313" key="3">
    <source>
        <dbReference type="Proteomes" id="UP001519460"/>
    </source>
</evidence>
<accession>A0ABD0J6C5</accession>
<reference evidence="2 3" key="1">
    <citation type="journal article" date="2023" name="Sci. Data">
        <title>Genome assembly of the Korean intertidal mud-creeper Batillaria attramentaria.</title>
        <authorList>
            <person name="Patra A.K."/>
            <person name="Ho P.T."/>
            <person name="Jun S."/>
            <person name="Lee S.J."/>
            <person name="Kim Y."/>
            <person name="Won Y.J."/>
        </authorList>
    </citation>
    <scope>NUCLEOTIDE SEQUENCE [LARGE SCALE GENOMIC DNA]</scope>
    <source>
        <strain evidence="2">Wonlab-2016</strain>
    </source>
</reference>